<evidence type="ECO:0000313" key="3">
    <source>
        <dbReference type="Proteomes" id="UP001165378"/>
    </source>
</evidence>
<dbReference type="Proteomes" id="UP001165378">
    <property type="component" value="Unassembled WGS sequence"/>
</dbReference>
<comment type="caution">
    <text evidence="2">The sequence shown here is derived from an EMBL/GenBank/DDBJ whole genome shotgun (WGS) entry which is preliminary data.</text>
</comment>
<feature type="transmembrane region" description="Helical" evidence="1">
    <location>
        <begin position="197"/>
        <end position="217"/>
    </location>
</feature>
<proteinExistence type="predicted"/>
<keyword evidence="1" id="KW-0472">Membrane</keyword>
<gene>
    <name evidence="2" type="ORF">LZ495_32615</name>
</gene>
<evidence type="ECO:0000256" key="1">
    <source>
        <dbReference type="SAM" id="Phobius"/>
    </source>
</evidence>
<feature type="transmembrane region" description="Helical" evidence="1">
    <location>
        <begin position="130"/>
        <end position="146"/>
    </location>
</feature>
<dbReference type="EMBL" id="JAKFHA010000028">
    <property type="protein sequence ID" value="MCF2531932.1"/>
    <property type="molecule type" value="Genomic_DNA"/>
</dbReference>
<accession>A0AA41U5H5</accession>
<evidence type="ECO:0000313" key="2">
    <source>
        <dbReference type="EMBL" id="MCF2531932.1"/>
    </source>
</evidence>
<keyword evidence="1" id="KW-0812">Transmembrane</keyword>
<reference evidence="2" key="1">
    <citation type="submission" date="2022-01" db="EMBL/GenBank/DDBJ databases">
        <title>Genome-Based Taxonomic Classification of the Phylum Actinobacteria.</title>
        <authorList>
            <person name="Gao Y."/>
        </authorList>
    </citation>
    <scope>NUCLEOTIDE SEQUENCE</scope>
    <source>
        <strain evidence="2">KLBMP 8922</strain>
    </source>
</reference>
<dbReference type="RefSeq" id="WP_235056652.1">
    <property type="nucleotide sequence ID" value="NZ_JAKFHA010000028.1"/>
</dbReference>
<dbReference type="AlphaFoldDB" id="A0AA41U5H5"/>
<name>A0AA41U5H5_9ACTN</name>
<keyword evidence="1" id="KW-1133">Transmembrane helix</keyword>
<dbReference type="InterPro" id="IPR049713">
    <property type="entry name" value="Pr6Pr-like"/>
</dbReference>
<feature type="transmembrane region" description="Helical" evidence="1">
    <location>
        <begin position="62"/>
        <end position="83"/>
    </location>
</feature>
<feature type="transmembrane region" description="Helical" evidence="1">
    <location>
        <begin position="21"/>
        <end position="42"/>
    </location>
</feature>
<feature type="transmembrane region" description="Helical" evidence="1">
    <location>
        <begin position="95"/>
        <end position="118"/>
    </location>
</feature>
<keyword evidence="3" id="KW-1185">Reference proteome</keyword>
<feature type="transmembrane region" description="Helical" evidence="1">
    <location>
        <begin position="158"/>
        <end position="177"/>
    </location>
</feature>
<dbReference type="NCBIfam" id="NF038065">
    <property type="entry name" value="Pr6Pr"/>
    <property type="match status" value="1"/>
</dbReference>
<protein>
    <submittedName>
        <fullName evidence="2">Pr6Pr family membrane protein</fullName>
    </submittedName>
</protein>
<organism evidence="2 3">
    <name type="scientific">Yinghuangia soli</name>
    <dbReference type="NCBI Taxonomy" id="2908204"/>
    <lineage>
        <taxon>Bacteria</taxon>
        <taxon>Bacillati</taxon>
        <taxon>Actinomycetota</taxon>
        <taxon>Actinomycetes</taxon>
        <taxon>Kitasatosporales</taxon>
        <taxon>Streptomycetaceae</taxon>
        <taxon>Yinghuangia</taxon>
    </lineage>
</organism>
<sequence>MDSTGSEERLGLSRQDVRTFARMWHGLTALIGLVGLITQFVLSAKGSSESSSDNPAVRILRYFSFFTIQSNILITVTAVQLTLRPDRDGPLWRVLRLTALVCITTTGIVYGTVLAGTVELHGAGLFADKLLHYAMPAVAVLGWFLFGPRPRIDRATPVLILAFPLCWAVYTLIHGAITDWYPYPFTDVVERGYAAVIRNILFVGVMIVVFGMAYGYGDRKLPVVPDRRRVPR</sequence>